<dbReference type="WBParaSite" id="NBR_0000021301-mRNA-1">
    <property type="protein sequence ID" value="NBR_0000021301-mRNA-1"/>
    <property type="gene ID" value="NBR_0000021301"/>
</dbReference>
<dbReference type="GO" id="GO:0004888">
    <property type="term" value="F:transmembrane signaling receptor activity"/>
    <property type="evidence" value="ECO:0007669"/>
    <property type="project" value="InterPro"/>
</dbReference>
<dbReference type="PANTHER" id="PTHR35265">
    <property type="entry name" value="LEUKOSIALIN"/>
    <property type="match status" value="1"/>
</dbReference>
<name>A0A0N4XCM4_NIPBR</name>
<feature type="signal peptide" evidence="1">
    <location>
        <begin position="1"/>
        <end position="20"/>
    </location>
</feature>
<dbReference type="Gene3D" id="2.60.120.200">
    <property type="match status" value="1"/>
</dbReference>
<sequence>LHNLLLKASFHSLTQWVALGLFVTTTDLRSYPTNRESLSYDCSFESECRWASIGNTADHWRVAHGEPEKLLWLAATGTMELPKEPYVLIELRGDPADALMTDEIECKTGEADLAFTYWSIGNADLEICLTDVEGVPFNCTGMLSAAVMPGKVSMRIPEVQKPYRVMSLSSYTGLLPIHANHKGLEIDHSTVRVEVAPLTTTTRATFKVQNFRKVTSSTFTSTEVPFDLMIYGNRTRPLFDRRTGSIIDESTKLLCDFNSDFACRWGADSGKWAIVEQGAIPSLEESVEDTSLLPSYPAALVLQGTSVLASDPIRCQTGPGKVLFRYWSNGDVKLQVCLFGHGDHLAECINENANARMDNRLVVFDLTDSVKEPFTLNIVAHWREGVKNRYLVIDEIAYIGECSTREGSSRFLPSTTASNGVDARPMIIPETRGLKPYLTTTQYYLRKTKIFIKKCLEFHSARWILEPLTTTQEPPAEDYCRTLNCNFNGTMWKLEIHGLYGVKVTATRSIHRRIFAAANGQFVSTVLGSGDIAILESPKFSATPSLNVLLFQYYRPSHSTTIRLCLGSSYTSTFRTTAAFMRCPSILRSITTKNWLRWNTVHVQLPPGTTHFFLVAHNHDQSASNAAVAVDNIRVAICGQKDLSSGIGDYDEEIQPFVDRLLNVARDL</sequence>
<feature type="chain" id="PRO_5005889320" evidence="1">
    <location>
        <begin position="21"/>
        <end position="668"/>
    </location>
</feature>
<dbReference type="SUPFAM" id="SSF49899">
    <property type="entry name" value="Concanavalin A-like lectins/glucanases"/>
    <property type="match status" value="1"/>
</dbReference>
<organism evidence="2">
    <name type="scientific">Nippostrongylus brasiliensis</name>
    <name type="common">Rat hookworm</name>
    <dbReference type="NCBI Taxonomy" id="27835"/>
    <lineage>
        <taxon>Eukaryota</taxon>
        <taxon>Metazoa</taxon>
        <taxon>Ecdysozoa</taxon>
        <taxon>Nematoda</taxon>
        <taxon>Chromadorea</taxon>
        <taxon>Rhabditida</taxon>
        <taxon>Rhabditina</taxon>
        <taxon>Rhabditomorpha</taxon>
        <taxon>Strongyloidea</taxon>
        <taxon>Heligmosomidae</taxon>
        <taxon>Nippostrongylus</taxon>
    </lineage>
</organism>
<reference evidence="2" key="1">
    <citation type="submission" date="2017-02" db="UniProtKB">
        <authorList>
            <consortium name="WormBaseParasite"/>
        </authorList>
    </citation>
    <scope>IDENTIFICATION</scope>
</reference>
<evidence type="ECO:0000256" key="1">
    <source>
        <dbReference type="SAM" id="SignalP"/>
    </source>
</evidence>
<dbReference type="PANTHER" id="PTHR35265:SF1">
    <property type="entry name" value="LEUKOSIALIN"/>
    <property type="match status" value="1"/>
</dbReference>
<dbReference type="AlphaFoldDB" id="A0A0N4XCM4"/>
<keyword evidence="1" id="KW-0732">Signal</keyword>
<evidence type="ECO:0000313" key="2">
    <source>
        <dbReference type="WBParaSite" id="NBR_0000021301-mRNA-1"/>
    </source>
</evidence>
<dbReference type="InterPro" id="IPR038829">
    <property type="entry name" value="Leukosialin"/>
</dbReference>
<dbReference type="InterPro" id="IPR013320">
    <property type="entry name" value="ConA-like_dom_sf"/>
</dbReference>
<protein>
    <submittedName>
        <fullName evidence="2">MAM domain-containing protein</fullName>
    </submittedName>
</protein>
<accession>A0A0N4XCM4</accession>
<proteinExistence type="predicted"/>
<dbReference type="OMA" id="FRYWSNG"/>